<dbReference type="AlphaFoldDB" id="A0A3F3H2F5"/>
<proteinExistence type="predicted"/>
<gene>
    <name evidence="1" type="ORF">FTRO_0510010</name>
</gene>
<dbReference type="Proteomes" id="UP000064514">
    <property type="component" value="Unassembled WGS sequence"/>
</dbReference>
<evidence type="ECO:0000313" key="1">
    <source>
        <dbReference type="EMBL" id="GAP05105.1"/>
    </source>
</evidence>
<name>A0A3F3H2F5_9LACO</name>
<dbReference type="EMBL" id="DF968128">
    <property type="protein sequence ID" value="GAP05105.1"/>
    <property type="molecule type" value="Genomic_DNA"/>
</dbReference>
<sequence length="123" mass="14453">MFRKLEPDSELGKQVSTFISKNKEGQLMTKKFTEEEYQKIADCFDKVNKKYNMGLMNPNVLSQIADELFGKFNFIDDWEGIFAIANPATRDEAHEKFVEKENKYYWKSKKQYGGRFKVLVKSS</sequence>
<reference evidence="1" key="1">
    <citation type="journal article" date="2015" name="BMC Genomics">
        <title>Comparative genomics of Fructobacillus spp. and Leuconostoc spp. reveals niche-specific evolution of Fructobacillus spp.</title>
        <authorList>
            <person name="Endo A."/>
            <person name="Tanizawa Y."/>
            <person name="Tanaka N."/>
            <person name="Maeno S."/>
            <person name="Kumar H."/>
            <person name="Shiwa Y."/>
            <person name="Okada S."/>
            <person name="Yoshikawa H."/>
            <person name="Dicks L."/>
            <person name="Nakagawa J."/>
            <person name="Arita M."/>
        </authorList>
    </citation>
    <scope>NUCLEOTIDE SEQUENCE [LARGE SCALE GENOMIC DNA]</scope>
    <source>
        <strain evidence="1">F214-1</strain>
    </source>
</reference>
<feature type="non-terminal residue" evidence="1">
    <location>
        <position position="123"/>
    </location>
</feature>
<accession>A0A3F3H2F5</accession>
<protein>
    <submittedName>
        <fullName evidence="1">Uncharacterized protein</fullName>
    </submittedName>
</protein>
<organism evidence="1">
    <name type="scientific">Fructobacillus tropaeoli</name>
    <dbReference type="NCBI Taxonomy" id="709323"/>
    <lineage>
        <taxon>Bacteria</taxon>
        <taxon>Bacillati</taxon>
        <taxon>Bacillota</taxon>
        <taxon>Bacilli</taxon>
        <taxon>Lactobacillales</taxon>
        <taxon>Lactobacillaceae</taxon>
        <taxon>Fructobacillus</taxon>
    </lineage>
</organism>
<dbReference type="RefSeq" id="WP_148666548.1">
    <property type="nucleotide sequence ID" value="NZ_DF968128.1"/>
</dbReference>